<protein>
    <recommendedName>
        <fullName evidence="8">Rhodopsin domain-containing protein</fullName>
    </recommendedName>
</protein>
<dbReference type="PANTHER" id="PTHR33048:SF47">
    <property type="entry name" value="INTEGRAL MEMBRANE PROTEIN-RELATED"/>
    <property type="match status" value="1"/>
</dbReference>
<dbReference type="Proteomes" id="UP000746612">
    <property type="component" value="Unassembled WGS sequence"/>
</dbReference>
<evidence type="ECO:0000256" key="3">
    <source>
        <dbReference type="ARBA" id="ARBA00022989"/>
    </source>
</evidence>
<feature type="transmembrane region" description="Helical" evidence="7">
    <location>
        <begin position="211"/>
        <end position="235"/>
    </location>
</feature>
<feature type="transmembrane region" description="Helical" evidence="7">
    <location>
        <begin position="95"/>
        <end position="121"/>
    </location>
</feature>
<evidence type="ECO:0000256" key="2">
    <source>
        <dbReference type="ARBA" id="ARBA00022692"/>
    </source>
</evidence>
<evidence type="ECO:0000256" key="4">
    <source>
        <dbReference type="ARBA" id="ARBA00023136"/>
    </source>
</evidence>
<feature type="region of interest" description="Disordered" evidence="6">
    <location>
        <begin position="308"/>
        <end position="335"/>
    </location>
</feature>
<dbReference type="AlphaFoldDB" id="A0A9N8RS04"/>
<feature type="domain" description="Rhodopsin" evidence="8">
    <location>
        <begin position="33"/>
        <end position="273"/>
    </location>
</feature>
<dbReference type="PANTHER" id="PTHR33048">
    <property type="entry name" value="PTH11-LIKE INTEGRAL MEMBRANE PROTEIN (AFU_ORTHOLOGUE AFUA_5G11245)"/>
    <property type="match status" value="1"/>
</dbReference>
<dbReference type="EMBL" id="CAJPIJ010000261">
    <property type="protein sequence ID" value="CAG2010963.1"/>
    <property type="molecule type" value="Genomic_DNA"/>
</dbReference>
<comment type="subcellular location">
    <subcellularLocation>
        <location evidence="1">Membrane</location>
        <topology evidence="1">Multi-pass membrane protein</topology>
    </subcellularLocation>
</comment>
<comment type="similarity">
    <text evidence="5">Belongs to the SAT4 family.</text>
</comment>
<keyword evidence="3 7" id="KW-1133">Transmembrane helix</keyword>
<reference evidence="9" key="1">
    <citation type="submission" date="2021-03" db="EMBL/GenBank/DDBJ databases">
        <authorList>
            <person name="Alouane T."/>
            <person name="Langin T."/>
            <person name="Bonhomme L."/>
        </authorList>
    </citation>
    <scope>NUCLEOTIDE SEQUENCE</scope>
    <source>
        <strain evidence="9">MDC_Fg202</strain>
    </source>
</reference>
<dbReference type="InterPro" id="IPR049326">
    <property type="entry name" value="Rhodopsin_dom_fungi"/>
</dbReference>
<comment type="caution">
    <text evidence="9">The sequence shown here is derived from an EMBL/GenBank/DDBJ whole genome shotgun (WGS) entry which is preliminary data.</text>
</comment>
<evidence type="ECO:0000256" key="1">
    <source>
        <dbReference type="ARBA" id="ARBA00004141"/>
    </source>
</evidence>
<feature type="transmembrane region" description="Helical" evidence="7">
    <location>
        <begin position="175"/>
        <end position="199"/>
    </location>
</feature>
<name>A0A9N8RS04_GIBZA</name>
<dbReference type="InterPro" id="IPR052337">
    <property type="entry name" value="SAT4-like"/>
</dbReference>
<evidence type="ECO:0000256" key="7">
    <source>
        <dbReference type="SAM" id="Phobius"/>
    </source>
</evidence>
<feature type="transmembrane region" description="Helical" evidence="7">
    <location>
        <begin position="12"/>
        <end position="33"/>
    </location>
</feature>
<sequence length="651" mass="71446">MDNSRYFSESNISSVLIIPHAVLSVIATVFIVLRVWTSRYITKTPSTVDEWVSIAVLLINHALLISEGVCVHYGYGQNIIKVMKEYGGPSDFLRTFIACEITYGLSCAVSKIAVLTMYYRIFSTSRLLRYSTWVMSAMIASWGVAVVFVSIFSWNPIRGFWDKTIASRCIDTNKFYVGITIPNIMFDFATVALPVCEVWKLQMRREKKWAITSIFLLGGSVVLASIARLVLFLIYQTSQNPTQTIIFGHLASSSEVCLAIIGACLPSCAPLLKQWLQRFVSTVQDDSNSTSDKGNKATLVTIGQKRSRGHVSVNAKRDNDQGSFERLDDNGSFQGSTDGLYTDGARSPIGNGKSGAWNQVHIRSSFYCLFFEFSKSPSYSFLNIMYSCRFIAVATLIGTCVASPCKTHASFSTTTIATFSTIEATLTTDTTNSWSAIETTTVFADTTTFDTHEAPTWSTETLTFESTTTVEPTTTTAAIETTNTVEPTASTETTKIVELTTTTTAVDAPTPLATFTLKVDNSVQMDLNGETIKIRDRSPYFIFIKSHPAVASQYQTATFSIEQSTNYLKIGNLYVVAAPAPHSSLSAASSLDRTSYITCTPPVAAGETLACVVKGTTRTQWMVATVIGEKALFIRAYVPDDGFDSFDIIVE</sequence>
<accession>A0A9N8RS04</accession>
<organism evidence="9 10">
    <name type="scientific">Gibberella zeae</name>
    <name type="common">Wheat head blight fungus</name>
    <name type="synonym">Fusarium graminearum</name>
    <dbReference type="NCBI Taxonomy" id="5518"/>
    <lineage>
        <taxon>Eukaryota</taxon>
        <taxon>Fungi</taxon>
        <taxon>Dikarya</taxon>
        <taxon>Ascomycota</taxon>
        <taxon>Pezizomycotina</taxon>
        <taxon>Sordariomycetes</taxon>
        <taxon>Hypocreomycetidae</taxon>
        <taxon>Hypocreales</taxon>
        <taxon>Nectriaceae</taxon>
        <taxon>Fusarium</taxon>
    </lineage>
</organism>
<evidence type="ECO:0000313" key="9">
    <source>
        <dbReference type="EMBL" id="CAG2010963.1"/>
    </source>
</evidence>
<keyword evidence="4 7" id="KW-0472">Membrane</keyword>
<evidence type="ECO:0000256" key="5">
    <source>
        <dbReference type="ARBA" id="ARBA00038359"/>
    </source>
</evidence>
<proteinExistence type="inferred from homology"/>
<feature type="transmembrane region" description="Helical" evidence="7">
    <location>
        <begin position="54"/>
        <end position="75"/>
    </location>
</feature>
<evidence type="ECO:0000259" key="8">
    <source>
        <dbReference type="Pfam" id="PF20684"/>
    </source>
</evidence>
<evidence type="ECO:0000313" key="10">
    <source>
        <dbReference type="Proteomes" id="UP000746612"/>
    </source>
</evidence>
<evidence type="ECO:0000256" key="6">
    <source>
        <dbReference type="SAM" id="MobiDB-lite"/>
    </source>
</evidence>
<gene>
    <name evidence="9" type="ORF">MDCFG202_LOCUS600636</name>
</gene>
<dbReference type="GO" id="GO:0016020">
    <property type="term" value="C:membrane"/>
    <property type="evidence" value="ECO:0007669"/>
    <property type="project" value="UniProtKB-SubCell"/>
</dbReference>
<feature type="compositionally biased region" description="Basic and acidic residues" evidence="6">
    <location>
        <begin position="315"/>
        <end position="329"/>
    </location>
</feature>
<dbReference type="Pfam" id="PF20684">
    <property type="entry name" value="Fung_rhodopsin"/>
    <property type="match status" value="1"/>
</dbReference>
<feature type="transmembrane region" description="Helical" evidence="7">
    <location>
        <begin position="133"/>
        <end position="155"/>
    </location>
</feature>
<keyword evidence="2 7" id="KW-0812">Transmembrane</keyword>